<dbReference type="EMBL" id="CYZU01000002">
    <property type="protein sequence ID" value="CUN69011.1"/>
    <property type="molecule type" value="Genomic_DNA"/>
</dbReference>
<evidence type="ECO:0000313" key="2">
    <source>
        <dbReference type="Proteomes" id="UP000095544"/>
    </source>
</evidence>
<dbReference type="Proteomes" id="UP000095544">
    <property type="component" value="Unassembled WGS sequence"/>
</dbReference>
<dbReference type="GeneID" id="57967342"/>
<dbReference type="STRING" id="39482.ERS852491_00234"/>
<dbReference type="AlphaFoldDB" id="A0A173YXT7"/>
<evidence type="ECO:0000313" key="1">
    <source>
        <dbReference type="EMBL" id="CUN69011.1"/>
    </source>
</evidence>
<protein>
    <submittedName>
        <fullName evidence="1">Uncharacterized protein</fullName>
    </submittedName>
</protein>
<organism evidence="1 2">
    <name type="scientific">Faecalicatena contorta</name>
    <dbReference type="NCBI Taxonomy" id="39482"/>
    <lineage>
        <taxon>Bacteria</taxon>
        <taxon>Bacillati</taxon>
        <taxon>Bacillota</taxon>
        <taxon>Clostridia</taxon>
        <taxon>Lachnospirales</taxon>
        <taxon>Lachnospiraceae</taxon>
        <taxon>Faecalicatena</taxon>
    </lineage>
</organism>
<name>A0A173YXT7_9FIRM</name>
<gene>
    <name evidence="1" type="ORF">ERS852491_00234</name>
</gene>
<dbReference type="RefSeq" id="WP_055150140.1">
    <property type="nucleotide sequence ID" value="NZ_CYZU01000002.1"/>
</dbReference>
<sequence>MSNIAKKLAQDRKNILRREDYRKVKKMDRSQFEGFCKTLYMEGYNDGRNSVPGIDISQIRDAIAETKGIGNSRLAAIMKSIESKFGGDGNE</sequence>
<proteinExistence type="predicted"/>
<dbReference type="OrthoDB" id="2056570at2"/>
<reference evidence="1 2" key="1">
    <citation type="submission" date="2015-09" db="EMBL/GenBank/DDBJ databases">
        <authorList>
            <consortium name="Pathogen Informatics"/>
        </authorList>
    </citation>
    <scope>NUCLEOTIDE SEQUENCE [LARGE SCALE GENOMIC DNA]</scope>
    <source>
        <strain evidence="1 2">2789STDY5834876</strain>
    </source>
</reference>
<accession>A0A173YXT7</accession>